<dbReference type="AlphaFoldDB" id="A0ABD3R3F6"/>
<comment type="caution">
    <text evidence="2">The sequence shown here is derived from an EMBL/GenBank/DDBJ whole genome shotgun (WGS) entry which is preliminary data.</text>
</comment>
<sequence>MKKSKKEAKKKSKYNDRVHHDEHYDNYYNLEEEEEAELQSNDKKDNGDGEDHVEEEEIEEDTEDEDVYLPLSQMGSSARNERRRRRKEAHHLHPPLPMTKAQEWRIDGNGHSNNHRHATLPSSENAAWRRNGQWKATTTLLTAKKMKVEEISRGGEVGGKNGRKRIDDRDDNDHVSDGDGENVDNIVQGTRGVGNTRKKRNRTRDWDRLFRHRLLLPVNFDRVCPPQDCGCGDVDADFGKNTDAVDVSFEGTTALTTTENDEQCNMWDLLGDVVDEDLIEIDVADLDEKDAEFPRSDGDDGRLGRQSQRRMKVQSRCLPYSDDELYFVGRQQEVMDVGNKDAIVVTGSGSYSTATKSRETRSLNSLRGRIEAANVVVQSRAPSYIEFRAKVWHPELSSYPSLPGICNDDDVSTPTDDRAPSISCTSAIDYQSQRTFVMIPPRSKPHASSRSAQEFLKALQSAAVEAYASVAAERLTGNESGLDMIGDNNKNGNLNTEPSVVVMEFLAIIRESRERPQMSPFHLMKKVWTLIALIASRCKDGEKLGRDLAAKFDEFLPDGYSMTSSNLLLLKGIPRTCTATKGIDGDPDLVKGCARTEEIFHSVLNTNSKSPSNE</sequence>
<feature type="compositionally biased region" description="Basic and acidic residues" evidence="1">
    <location>
        <begin position="40"/>
        <end position="50"/>
    </location>
</feature>
<feature type="region of interest" description="Disordered" evidence="1">
    <location>
        <begin position="154"/>
        <end position="199"/>
    </location>
</feature>
<reference evidence="2 3" key="1">
    <citation type="submission" date="2024-10" db="EMBL/GenBank/DDBJ databases">
        <title>Updated reference genomes for cyclostephanoid diatoms.</title>
        <authorList>
            <person name="Roberts W.R."/>
            <person name="Alverson A.J."/>
        </authorList>
    </citation>
    <scope>NUCLEOTIDE SEQUENCE [LARGE SCALE GENOMIC DNA]</scope>
    <source>
        <strain evidence="2 3">AJA228-03</strain>
    </source>
</reference>
<feature type="compositionally biased region" description="Basic residues" evidence="1">
    <location>
        <begin position="81"/>
        <end position="93"/>
    </location>
</feature>
<feature type="compositionally biased region" description="Basic and acidic residues" evidence="1">
    <location>
        <begin position="13"/>
        <end position="25"/>
    </location>
</feature>
<feature type="compositionally biased region" description="Basic residues" evidence="1">
    <location>
        <begin position="1"/>
        <end position="12"/>
    </location>
</feature>
<evidence type="ECO:0000256" key="1">
    <source>
        <dbReference type="SAM" id="MobiDB-lite"/>
    </source>
</evidence>
<evidence type="ECO:0000313" key="3">
    <source>
        <dbReference type="Proteomes" id="UP001530377"/>
    </source>
</evidence>
<accession>A0ABD3R3F6</accession>
<proteinExistence type="predicted"/>
<feature type="region of interest" description="Disordered" evidence="1">
    <location>
        <begin position="1"/>
        <end position="123"/>
    </location>
</feature>
<organism evidence="2 3">
    <name type="scientific">Cyclostephanos tholiformis</name>
    <dbReference type="NCBI Taxonomy" id="382380"/>
    <lineage>
        <taxon>Eukaryota</taxon>
        <taxon>Sar</taxon>
        <taxon>Stramenopiles</taxon>
        <taxon>Ochrophyta</taxon>
        <taxon>Bacillariophyta</taxon>
        <taxon>Coscinodiscophyceae</taxon>
        <taxon>Thalassiosirophycidae</taxon>
        <taxon>Stephanodiscales</taxon>
        <taxon>Stephanodiscaceae</taxon>
        <taxon>Cyclostephanos</taxon>
    </lineage>
</organism>
<feature type="compositionally biased region" description="Basic and acidic residues" evidence="1">
    <location>
        <begin position="164"/>
        <end position="177"/>
    </location>
</feature>
<dbReference type="EMBL" id="JALLPB020000703">
    <property type="protein sequence ID" value="KAL3806924.1"/>
    <property type="molecule type" value="Genomic_DNA"/>
</dbReference>
<dbReference type="Proteomes" id="UP001530377">
    <property type="component" value="Unassembled WGS sequence"/>
</dbReference>
<feature type="compositionally biased region" description="Acidic residues" evidence="1">
    <location>
        <begin position="51"/>
        <end position="67"/>
    </location>
</feature>
<gene>
    <name evidence="2" type="ORF">ACHAXA_000214</name>
</gene>
<name>A0ABD3R3F6_9STRA</name>
<keyword evidence="3" id="KW-1185">Reference proteome</keyword>
<protein>
    <submittedName>
        <fullName evidence="2">Uncharacterized protein</fullName>
    </submittedName>
</protein>
<evidence type="ECO:0000313" key="2">
    <source>
        <dbReference type="EMBL" id="KAL3806924.1"/>
    </source>
</evidence>